<evidence type="ECO:0000313" key="2">
    <source>
        <dbReference type="EMBL" id="GAB1310438.1"/>
    </source>
</evidence>
<gene>
    <name evidence="2" type="ORF">MFIFM68171_00648</name>
</gene>
<dbReference type="Proteomes" id="UP001628179">
    <property type="component" value="Unassembled WGS sequence"/>
</dbReference>
<dbReference type="Pfam" id="PF14388">
    <property type="entry name" value="DUF4419"/>
    <property type="match status" value="1"/>
</dbReference>
<dbReference type="PANTHER" id="PTHR31252:SF11">
    <property type="entry name" value="DUF4419 DOMAIN-CONTAINING PROTEIN"/>
    <property type="match status" value="1"/>
</dbReference>
<dbReference type="EMBL" id="BAAFSV010000001">
    <property type="protein sequence ID" value="GAB1310438.1"/>
    <property type="molecule type" value="Genomic_DNA"/>
</dbReference>
<evidence type="ECO:0000256" key="1">
    <source>
        <dbReference type="SAM" id="MobiDB-lite"/>
    </source>
</evidence>
<protein>
    <submittedName>
        <fullName evidence="2">Uncharacterized protein</fullName>
    </submittedName>
</protein>
<dbReference type="PANTHER" id="PTHR31252">
    <property type="entry name" value="DUF4419 DOMAIN-CONTAINING PROTEIN"/>
    <property type="match status" value="1"/>
</dbReference>
<dbReference type="GeneID" id="98171393"/>
<dbReference type="RefSeq" id="XP_070912171.1">
    <property type="nucleotide sequence ID" value="XM_071056070.1"/>
</dbReference>
<sequence length="583" mass="65224">MPVTVVLPHKPLPLPDRKRLAPVTDAAQIISGASRVHSKNQVDVWAGSWHRLRVKDGIHSSADSFVRGAYEAWARHMHFAIRPDEVWFAILAQLCLYMGNKENAENLRHLFVDHEGKEEIFIEDRPPVNLPGLISRFSGAIQKRVKTPWLEDWIMPRFSTTSPEDRLTATIMMMGITASYFAYGMGITCGIPSVTLLGEREDWELLVDKLGRLPEFGREPTEYAAKLYHILSWFPRTFDEPDSDAVRGFWNRIVSSEPDRVCGHPPATLEGWILDFVYWGAGGTRLSYVNLDNLPVGYSEVGIIWKQAAGDGIPLRAFAGGLAKLIRPGAPLGYVKETHSSAAETSSTVKKRPLEHVEQGDGAPSKKNAIADSGSWPRLPDLNFGEDFHVPYGLPEDLAETTDGPAPPTSDRQPYILRLDDNRQQQWQGFLDKEILGVNLDDKLSLYHGWYGAGRSDRKDAFLVYLDTAQARWASEQDLVVSCEPLLSKLSSTPSVGGDERRKQAPARGQKICPIDADTVKEHATLQPLSGWVLFRDNGQPFRPYGELDDHEKLGLLLGYDCKASPTRAGRRMMIYEEPDTVM</sequence>
<name>A0ABQ0FY80_9PEZI</name>
<accession>A0ABQ0FY80</accession>
<feature type="region of interest" description="Disordered" evidence="1">
    <location>
        <begin position="337"/>
        <end position="374"/>
    </location>
</feature>
<proteinExistence type="predicted"/>
<reference evidence="2 3" key="1">
    <citation type="submission" date="2024-09" db="EMBL/GenBank/DDBJ databases">
        <title>Itraconazole resistance in Madurella fahalii resulting from another homologue of gene encoding cytochrome P450 14-alpha sterol demethylase (CYP51).</title>
        <authorList>
            <person name="Yoshioka I."/>
            <person name="Fahal A.H."/>
            <person name="Kaneko S."/>
            <person name="Yaguchi T."/>
        </authorList>
    </citation>
    <scope>NUCLEOTIDE SEQUENCE [LARGE SCALE GENOMIC DNA]</scope>
    <source>
        <strain evidence="2 3">IFM 68171</strain>
    </source>
</reference>
<evidence type="ECO:0000313" key="3">
    <source>
        <dbReference type="Proteomes" id="UP001628179"/>
    </source>
</evidence>
<organism evidence="2 3">
    <name type="scientific">Madurella fahalii</name>
    <dbReference type="NCBI Taxonomy" id="1157608"/>
    <lineage>
        <taxon>Eukaryota</taxon>
        <taxon>Fungi</taxon>
        <taxon>Dikarya</taxon>
        <taxon>Ascomycota</taxon>
        <taxon>Pezizomycotina</taxon>
        <taxon>Sordariomycetes</taxon>
        <taxon>Sordariomycetidae</taxon>
        <taxon>Sordariales</taxon>
        <taxon>Sordariales incertae sedis</taxon>
        <taxon>Madurella</taxon>
    </lineage>
</organism>
<comment type="caution">
    <text evidence="2">The sequence shown here is derived from an EMBL/GenBank/DDBJ whole genome shotgun (WGS) entry which is preliminary data.</text>
</comment>
<keyword evidence="3" id="KW-1185">Reference proteome</keyword>
<dbReference type="InterPro" id="IPR025533">
    <property type="entry name" value="DUF4419"/>
</dbReference>